<dbReference type="Pfam" id="PF00805">
    <property type="entry name" value="Pentapeptide"/>
    <property type="match status" value="1"/>
</dbReference>
<gene>
    <name evidence="3" type="ORF">GCM10009839_46480</name>
</gene>
<keyword evidence="4" id="KW-1185">Reference proteome</keyword>
<keyword evidence="2" id="KW-0812">Transmembrane</keyword>
<dbReference type="SUPFAM" id="SSF141571">
    <property type="entry name" value="Pentapeptide repeat-like"/>
    <property type="match status" value="1"/>
</dbReference>
<sequence length="274" mass="28384">MAAVTVVVVCVLVAGCVVFAPAWLVRHDVGVGGASALSAGDRLKAVNDVRSTLLQALAGVVALGGVGLGALMTLRQIRVNREGQFIDLFNKAVEQLASDQVGVRHGGVYAMERIAEAVPQYRGHIAALLASFVRQQAPWPPIRPLKEVDAERQRFHGGLRDDIGGAMGALGRRSMIGPGDSIELEKVDLRGAELGGMDLSDFCFTGANLDGADLAGSDLSRAILAGASLRNADLTGTRLDGVDLTSVDLTGATGIPADQKEARQGASPDPVASA</sequence>
<evidence type="ECO:0000256" key="2">
    <source>
        <dbReference type="SAM" id="Phobius"/>
    </source>
</evidence>
<feature type="region of interest" description="Disordered" evidence="1">
    <location>
        <begin position="255"/>
        <end position="274"/>
    </location>
</feature>
<proteinExistence type="predicted"/>
<evidence type="ECO:0000256" key="1">
    <source>
        <dbReference type="SAM" id="MobiDB-lite"/>
    </source>
</evidence>
<accession>A0ABN2UMB9</accession>
<dbReference type="Proteomes" id="UP001500751">
    <property type="component" value="Unassembled WGS sequence"/>
</dbReference>
<comment type="caution">
    <text evidence="3">The sequence shown here is derived from an EMBL/GenBank/DDBJ whole genome shotgun (WGS) entry which is preliminary data.</text>
</comment>
<dbReference type="EMBL" id="BAAAQN010000028">
    <property type="protein sequence ID" value="GAA2039289.1"/>
    <property type="molecule type" value="Genomic_DNA"/>
</dbReference>
<keyword evidence="2" id="KW-1133">Transmembrane helix</keyword>
<reference evidence="3 4" key="1">
    <citation type="journal article" date="2019" name="Int. J. Syst. Evol. Microbiol.">
        <title>The Global Catalogue of Microorganisms (GCM) 10K type strain sequencing project: providing services to taxonomists for standard genome sequencing and annotation.</title>
        <authorList>
            <consortium name="The Broad Institute Genomics Platform"/>
            <consortium name="The Broad Institute Genome Sequencing Center for Infectious Disease"/>
            <person name="Wu L."/>
            <person name="Ma J."/>
        </authorList>
    </citation>
    <scope>NUCLEOTIDE SEQUENCE [LARGE SCALE GENOMIC DNA]</scope>
    <source>
        <strain evidence="3 4">JCM 16014</strain>
    </source>
</reference>
<keyword evidence="2" id="KW-0472">Membrane</keyword>
<protein>
    <submittedName>
        <fullName evidence="3">Pentapeptide repeat-containing protein</fullName>
    </submittedName>
</protein>
<dbReference type="PANTHER" id="PTHR14136">
    <property type="entry name" value="BTB_POZ DOMAIN-CONTAINING PROTEIN KCTD9"/>
    <property type="match status" value="1"/>
</dbReference>
<dbReference type="InterPro" id="IPR051082">
    <property type="entry name" value="Pentapeptide-BTB/POZ_domain"/>
</dbReference>
<dbReference type="PANTHER" id="PTHR14136:SF17">
    <property type="entry name" value="BTB_POZ DOMAIN-CONTAINING PROTEIN KCTD9"/>
    <property type="match status" value="1"/>
</dbReference>
<evidence type="ECO:0000313" key="3">
    <source>
        <dbReference type="EMBL" id="GAA2039289.1"/>
    </source>
</evidence>
<evidence type="ECO:0000313" key="4">
    <source>
        <dbReference type="Proteomes" id="UP001500751"/>
    </source>
</evidence>
<organism evidence="3 4">
    <name type="scientific">Catenulispora yoronensis</name>
    <dbReference type="NCBI Taxonomy" id="450799"/>
    <lineage>
        <taxon>Bacteria</taxon>
        <taxon>Bacillati</taxon>
        <taxon>Actinomycetota</taxon>
        <taxon>Actinomycetes</taxon>
        <taxon>Catenulisporales</taxon>
        <taxon>Catenulisporaceae</taxon>
        <taxon>Catenulispora</taxon>
    </lineage>
</organism>
<dbReference type="Gene3D" id="2.160.20.80">
    <property type="entry name" value="E3 ubiquitin-protein ligase SopA"/>
    <property type="match status" value="1"/>
</dbReference>
<feature type="transmembrane region" description="Helical" evidence="2">
    <location>
        <begin position="52"/>
        <end position="74"/>
    </location>
</feature>
<dbReference type="InterPro" id="IPR001646">
    <property type="entry name" value="5peptide_repeat"/>
</dbReference>
<name>A0ABN2UMB9_9ACTN</name>